<evidence type="ECO:0000256" key="1">
    <source>
        <dbReference type="SAM" id="MobiDB-lite"/>
    </source>
</evidence>
<keyword evidence="4" id="KW-1185">Reference proteome</keyword>
<proteinExistence type="predicted"/>
<dbReference type="InterPro" id="IPR011836">
    <property type="entry name" value="YhdP"/>
</dbReference>
<sequence length="1471" mass="159885">MRRARWLRWLRGLLVLAGAGALAVVGALLAAHLWLLPRLDDWRPWLEQRVRTATGLEVTLSRLQAEPGGWLPTVLVGPGQVRDPAGRWQVSWQALRLESSLPALLRGGAQAIVVQQPRLQWRGSQASTAAAAAPDAQRAWMQHPAWRWLLAQPMVRIVDGHVQVEGAALAAPTGQTVYLDMDATLQRQRLSGLHHLVLRVGGTEGAQLAVDARLRGLTQLPRHGQGWPAASGDVRLNVTGWTLRALERASGVHLPDVGALAGEAHLTLEEGYLRDSDLALRWQASAADAGAQTDGWEQLALRARLQEAPVGESATRWTARSLQLQVQRDGQQWDSGELRGALQLAHGWMPASANSLASVQQMQLQWKQLDLTALQAVLASAGDAGPAPSLDRPQDDWLVQAWEWLQQQQVRWRPAGVVRDLTLSWQAPQDADAMAVPDNAVEQLSRGQWQAQATLQALALGVPADTIGEPPANAAPWGVQGLSGHVAGSSGNGRAQLEIAQGSLYLPRLFEYPHMAVEHLRTTLQWQRTAEGGIAVNFDAPEFANVDLRGQVRGFWRPSTRQEVAQLPPRHGRAAAALPGYLDLQGVLTQADGTQVWRYLPLVIKPDVRRYVREAVQAGKASDVQIAVRGQLQRFPFAHERRDDEWFRIRAAIEDAAYRYVPHYLMRGEDAGRSWPDLQDVKGLLTFQGSAMALQVSEGRLAQQPEVAITQGSAIIRDFEAASVAVKVDAQGPLQQQLDALGETPVARMTDGLLNALRADGQASLQLALEIPLGKQAATHRPRVQGTIALPGNTLRWLPAVPQLQQARGRVQFTDRGFHTTGLQARALGGPVALDVTMADREPGAPPRVQVRAQGRFTASGLQQYAARATRNPTVDALARALEGEADYALQVQTIGAAVYLTLDSDLVGLASRLPPPLDKQAQQASALRIDWAPPDQAGEEVLQLTLGERVYARYLLQSDVTAMTAAGQPEEALAHRAAGSGPSDSATSRSSDRPQQRRVKSGNVLIGAFTEDERRLSGFIPHDFAAPPIPETVRATIMWDEWDAAAWLPWLRGAPLQDAGPELGHDGAASGVMAQFLPDVWYGNFQRWRWGALAIDNVRAQLYREGPTRNIWVAKVQSDQARGTVEYHPDYLQATGLLRGKIEYLELPAGLAQPHAEQGAAASQDSATPMLAGQLRSLPTVDLEIERLLFANRDWGKVALQAINHVEAGIPSEWRIRYLTVQTPEARLTARGSWQSAEQSAQQRWQPLLSGRKRMDMQFTLEVFDGGQLLARLGRPSLLAQGQGVLDGRLSWLGSPLKLDLPSLSGTVHIDMRRGQFLPADAGAGRLLGVLSLQALPRRLSLDFRDIFSAGFAFDLVRGDIALQSGVARTNNLQMQGINAGVVLEGQASLVDETQDLKVVVVPELDASTAALVATAINPAVGAGAFLAQMFLAKPLAQTAARTFHIHGSWADPVVERVESAVAGRPAQLP</sequence>
<comment type="caution">
    <text evidence="3">The sequence shown here is derived from an EMBL/GenBank/DDBJ whole genome shotgun (WGS) entry which is preliminary data.</text>
</comment>
<feature type="domain" description="YhdP central" evidence="2">
    <location>
        <begin position="19"/>
        <end position="959"/>
    </location>
</feature>
<evidence type="ECO:0000313" key="3">
    <source>
        <dbReference type="EMBL" id="KKW66794.1"/>
    </source>
</evidence>
<organism evidence="3 4">
    <name type="scientific">Lampropedia cohaerens</name>
    <dbReference type="NCBI Taxonomy" id="1610491"/>
    <lineage>
        <taxon>Bacteria</taxon>
        <taxon>Pseudomonadati</taxon>
        <taxon>Pseudomonadota</taxon>
        <taxon>Betaproteobacteria</taxon>
        <taxon>Burkholderiales</taxon>
        <taxon>Comamonadaceae</taxon>
        <taxon>Lampropedia</taxon>
    </lineage>
</organism>
<accession>A0A0U1PW89</accession>
<name>A0A0U1PW89_9BURK</name>
<evidence type="ECO:0000259" key="2">
    <source>
        <dbReference type="Pfam" id="PF13116"/>
    </source>
</evidence>
<feature type="region of interest" description="Disordered" evidence="1">
    <location>
        <begin position="973"/>
        <end position="1004"/>
    </location>
</feature>
<evidence type="ECO:0000313" key="4">
    <source>
        <dbReference type="Proteomes" id="UP000050580"/>
    </source>
</evidence>
<dbReference type="InterPro" id="IPR025263">
    <property type="entry name" value="YhdP_central"/>
</dbReference>
<dbReference type="PANTHER" id="PTHR38690">
    <property type="entry name" value="PROTEASE-RELATED"/>
    <property type="match status" value="1"/>
</dbReference>
<feature type="domain" description="YhdP central" evidence="2">
    <location>
        <begin position="1037"/>
        <end position="1456"/>
    </location>
</feature>
<dbReference type="Pfam" id="PF13116">
    <property type="entry name" value="YhdP"/>
    <property type="match status" value="2"/>
</dbReference>
<dbReference type="EMBL" id="LBNQ01000041">
    <property type="protein sequence ID" value="KKW66794.1"/>
    <property type="molecule type" value="Genomic_DNA"/>
</dbReference>
<dbReference type="Proteomes" id="UP000050580">
    <property type="component" value="Unassembled WGS sequence"/>
</dbReference>
<dbReference type="PANTHER" id="PTHR38690:SF1">
    <property type="entry name" value="PROTEASE"/>
    <property type="match status" value="1"/>
</dbReference>
<gene>
    <name evidence="3" type="ORF">AAV94_13640</name>
</gene>
<reference evidence="3 4" key="1">
    <citation type="submission" date="2015-05" db="EMBL/GenBank/DDBJ databases">
        <title>Draft genome sequence of Lampropedia sp. CT6, isolated from the microbial mat of a hot water spring, located at Manikaran, India.</title>
        <authorList>
            <person name="Tripathi C."/>
            <person name="Rani P."/>
            <person name="Mahato N.K."/>
            <person name="Lal R."/>
        </authorList>
    </citation>
    <scope>NUCLEOTIDE SEQUENCE [LARGE SCALE GENOMIC DNA]</scope>
    <source>
        <strain evidence="3 4">CT6</strain>
    </source>
</reference>
<protein>
    <recommendedName>
        <fullName evidence="2">YhdP central domain-containing protein</fullName>
    </recommendedName>
</protein>
<dbReference type="STRING" id="1610491.AAV94_13640"/>